<dbReference type="AlphaFoldDB" id="A0A2U1V153"/>
<dbReference type="Pfam" id="PF00389">
    <property type="entry name" value="2-Hacid_dh"/>
    <property type="match status" value="1"/>
</dbReference>
<evidence type="ECO:0000313" key="7">
    <source>
        <dbReference type="EMBL" id="PWC27638.1"/>
    </source>
</evidence>
<reference evidence="8" key="1">
    <citation type="submission" date="2017-10" db="EMBL/GenBank/DDBJ databases">
        <authorList>
            <person name="Toshchakov S.V."/>
            <person name="Goeva M.A."/>
        </authorList>
    </citation>
    <scope>NUCLEOTIDE SEQUENCE [LARGE SCALE GENOMIC DNA]</scope>
    <source>
        <strain evidence="8">JR1/69-1-13</strain>
    </source>
</reference>
<dbReference type="InterPro" id="IPR036291">
    <property type="entry name" value="NAD(P)-bd_dom_sf"/>
</dbReference>
<dbReference type="PANTHER" id="PTHR43761:SF1">
    <property type="entry name" value="D-ISOMER SPECIFIC 2-HYDROXYACID DEHYDROGENASE CATALYTIC DOMAIN-CONTAINING PROTEIN-RELATED"/>
    <property type="match status" value="1"/>
</dbReference>
<feature type="domain" description="D-isomer specific 2-hydroxyacid dehydrogenase NAD-binding" evidence="6">
    <location>
        <begin position="109"/>
        <end position="287"/>
    </location>
</feature>
<comment type="caution">
    <text evidence="7">The sequence shown here is derived from an EMBL/GenBank/DDBJ whole genome shotgun (WGS) entry which is preliminary data.</text>
</comment>
<evidence type="ECO:0000259" key="6">
    <source>
        <dbReference type="Pfam" id="PF02826"/>
    </source>
</evidence>
<proteinExistence type="inferred from homology"/>
<sequence length="321" mass="34216">MPRKIIVLDPITAETARRMRALLPAGLKLDYARSRDPAHLREIVADAEFLVSGQIAVDAALLAAAGRARLLHKWGVGVDNFDLAAARARGITVARTTGSNAVPVAEFTLGLMIALLRNLAFGHATLRAGAWRTTTLPKPSFMLTGKTVGIIGYGAIGQNVARLLKPFGCRILYNKTRRLVPAEEAAQDVRFASVPEVLAESDVVSLHCPMTPETAGMIDRAALRSMKRSAVLINVARGGVVVEADLVAALEAGEILGAATDVYETEPTPAENPLLRFDNVVATPHIAALAADNFEKGIRQIFGNIERVLRGEAVAAADFVC</sequence>
<evidence type="ECO:0000256" key="2">
    <source>
        <dbReference type="ARBA" id="ARBA00023002"/>
    </source>
</evidence>
<feature type="domain" description="D-isomer specific 2-hydroxyacid dehydrogenase catalytic" evidence="5">
    <location>
        <begin position="5"/>
        <end position="313"/>
    </location>
</feature>
<keyword evidence="2 4" id="KW-0560">Oxidoreductase</keyword>
<evidence type="ECO:0000256" key="3">
    <source>
        <dbReference type="ARBA" id="ARBA00023027"/>
    </source>
</evidence>
<accession>A0A2U1V153</accession>
<dbReference type="CDD" id="cd12175">
    <property type="entry name" value="2-Hacid_dh_11"/>
    <property type="match status" value="1"/>
</dbReference>
<organism evidence="7 8">
    <name type="scientific">Teichococcus aestuarii</name>
    <dbReference type="NCBI Taxonomy" id="568898"/>
    <lineage>
        <taxon>Bacteria</taxon>
        <taxon>Pseudomonadati</taxon>
        <taxon>Pseudomonadota</taxon>
        <taxon>Alphaproteobacteria</taxon>
        <taxon>Acetobacterales</taxon>
        <taxon>Roseomonadaceae</taxon>
        <taxon>Roseomonas</taxon>
    </lineage>
</organism>
<dbReference type="EMBL" id="PDOA01000012">
    <property type="protein sequence ID" value="PWC27638.1"/>
    <property type="molecule type" value="Genomic_DNA"/>
</dbReference>
<dbReference type="InterPro" id="IPR006140">
    <property type="entry name" value="D-isomer_DH_NAD-bd"/>
</dbReference>
<dbReference type="GO" id="GO:0016616">
    <property type="term" value="F:oxidoreductase activity, acting on the CH-OH group of donors, NAD or NADP as acceptor"/>
    <property type="evidence" value="ECO:0007669"/>
    <property type="project" value="InterPro"/>
</dbReference>
<dbReference type="PANTHER" id="PTHR43761">
    <property type="entry name" value="D-ISOMER SPECIFIC 2-HYDROXYACID DEHYDROGENASE FAMILY PROTEIN (AFU_ORTHOLOGUE AFUA_1G13630)"/>
    <property type="match status" value="1"/>
</dbReference>
<dbReference type="InterPro" id="IPR029753">
    <property type="entry name" value="D-isomer_DH_CS"/>
</dbReference>
<dbReference type="OrthoDB" id="9793626at2"/>
<dbReference type="RefSeq" id="WP_109518068.1">
    <property type="nucleotide sequence ID" value="NZ_PDOA01000012.1"/>
</dbReference>
<keyword evidence="3" id="KW-0520">NAD</keyword>
<dbReference type="PROSITE" id="PS00670">
    <property type="entry name" value="D_2_HYDROXYACID_DH_2"/>
    <property type="match status" value="1"/>
</dbReference>
<evidence type="ECO:0000313" key="8">
    <source>
        <dbReference type="Proteomes" id="UP000245048"/>
    </source>
</evidence>
<evidence type="ECO:0000259" key="5">
    <source>
        <dbReference type="Pfam" id="PF00389"/>
    </source>
</evidence>
<dbReference type="InterPro" id="IPR006139">
    <property type="entry name" value="D-isomer_2_OHA_DH_cat_dom"/>
</dbReference>
<dbReference type="GO" id="GO:0051287">
    <property type="term" value="F:NAD binding"/>
    <property type="evidence" value="ECO:0007669"/>
    <property type="project" value="InterPro"/>
</dbReference>
<dbReference type="PROSITE" id="PS00671">
    <property type="entry name" value="D_2_HYDROXYACID_DH_3"/>
    <property type="match status" value="1"/>
</dbReference>
<dbReference type="Proteomes" id="UP000245048">
    <property type="component" value="Unassembled WGS sequence"/>
</dbReference>
<comment type="similarity">
    <text evidence="1 4">Belongs to the D-isomer specific 2-hydroxyacid dehydrogenase family.</text>
</comment>
<dbReference type="FunFam" id="3.40.50.720:FF:000203">
    <property type="entry name" value="D-3-phosphoglycerate dehydrogenase (SerA)"/>
    <property type="match status" value="1"/>
</dbReference>
<protein>
    <submittedName>
        <fullName evidence="7">3-phosphoglycerate dehydrogenase</fullName>
    </submittedName>
</protein>
<dbReference type="Gene3D" id="3.40.50.720">
    <property type="entry name" value="NAD(P)-binding Rossmann-like Domain"/>
    <property type="match status" value="2"/>
</dbReference>
<dbReference type="Pfam" id="PF02826">
    <property type="entry name" value="2-Hacid_dh_C"/>
    <property type="match status" value="1"/>
</dbReference>
<dbReference type="SUPFAM" id="SSF51735">
    <property type="entry name" value="NAD(P)-binding Rossmann-fold domains"/>
    <property type="match status" value="1"/>
</dbReference>
<dbReference type="InterPro" id="IPR050418">
    <property type="entry name" value="D-iso_2-hydroxyacid_DH_PdxB"/>
</dbReference>
<evidence type="ECO:0000256" key="1">
    <source>
        <dbReference type="ARBA" id="ARBA00005854"/>
    </source>
</evidence>
<evidence type="ECO:0000256" key="4">
    <source>
        <dbReference type="RuleBase" id="RU003719"/>
    </source>
</evidence>
<keyword evidence="8" id="KW-1185">Reference proteome</keyword>
<dbReference type="SUPFAM" id="SSF52283">
    <property type="entry name" value="Formate/glycerate dehydrogenase catalytic domain-like"/>
    <property type="match status" value="1"/>
</dbReference>
<gene>
    <name evidence="7" type="ORF">CR165_16575</name>
</gene>
<name>A0A2U1V153_9PROT</name>